<dbReference type="GO" id="GO:0016020">
    <property type="term" value="C:membrane"/>
    <property type="evidence" value="ECO:0007669"/>
    <property type="project" value="UniProtKB-SubCell"/>
</dbReference>
<name>A0ABD2Q6Z2_9PLAT</name>
<keyword evidence="8" id="KW-1185">Reference proteome</keyword>
<dbReference type="EMBL" id="JBJKFK010000808">
    <property type="protein sequence ID" value="KAL3315178.1"/>
    <property type="molecule type" value="Genomic_DNA"/>
</dbReference>
<evidence type="ECO:0000256" key="6">
    <source>
        <dbReference type="RuleBase" id="RU362006"/>
    </source>
</evidence>
<keyword evidence="7" id="KW-0675">Receptor</keyword>
<evidence type="ECO:0000256" key="2">
    <source>
        <dbReference type="ARBA" id="ARBA00008573"/>
    </source>
</evidence>
<comment type="similarity">
    <text evidence="2 6">Belongs to the DP1 family.</text>
</comment>
<comment type="caution">
    <text evidence="7">The sequence shown here is derived from an EMBL/GenBank/DDBJ whole genome shotgun (WGS) entry which is preliminary data.</text>
</comment>
<accession>A0ABD2Q6Z2</accession>
<feature type="transmembrane region" description="Helical" evidence="6">
    <location>
        <begin position="82"/>
        <end position="106"/>
    </location>
</feature>
<evidence type="ECO:0000256" key="4">
    <source>
        <dbReference type="ARBA" id="ARBA00022989"/>
    </source>
</evidence>
<evidence type="ECO:0000256" key="5">
    <source>
        <dbReference type="ARBA" id="ARBA00023136"/>
    </source>
</evidence>
<dbReference type="PANTHER" id="PTHR12300">
    <property type="entry name" value="HVA22-LIKE PROTEINS"/>
    <property type="match status" value="1"/>
</dbReference>
<proteinExistence type="inferred from homology"/>
<dbReference type="Pfam" id="PF03134">
    <property type="entry name" value="TB2_DP1_HVA22"/>
    <property type="match status" value="1"/>
</dbReference>
<dbReference type="AlphaFoldDB" id="A0ABD2Q6Z2"/>
<evidence type="ECO:0000313" key="7">
    <source>
        <dbReference type="EMBL" id="KAL3315178.1"/>
    </source>
</evidence>
<keyword evidence="3 6" id="KW-0812">Transmembrane</keyword>
<evidence type="ECO:0000256" key="3">
    <source>
        <dbReference type="ARBA" id="ARBA00022692"/>
    </source>
</evidence>
<dbReference type="Proteomes" id="UP001626550">
    <property type="component" value="Unassembled WGS sequence"/>
</dbReference>
<reference evidence="7 8" key="1">
    <citation type="submission" date="2024-11" db="EMBL/GenBank/DDBJ databases">
        <title>Adaptive evolution of stress response genes in parasites aligns with host niche diversity.</title>
        <authorList>
            <person name="Hahn C."/>
            <person name="Resl P."/>
        </authorList>
    </citation>
    <scope>NUCLEOTIDE SEQUENCE [LARGE SCALE GENOMIC DNA]</scope>
    <source>
        <strain evidence="7">EGGRZ-B1_66</strain>
        <tissue evidence="7">Body</tissue>
    </source>
</reference>
<organism evidence="7 8">
    <name type="scientific">Cichlidogyrus casuarinus</name>
    <dbReference type="NCBI Taxonomy" id="1844966"/>
    <lineage>
        <taxon>Eukaryota</taxon>
        <taxon>Metazoa</taxon>
        <taxon>Spiralia</taxon>
        <taxon>Lophotrochozoa</taxon>
        <taxon>Platyhelminthes</taxon>
        <taxon>Monogenea</taxon>
        <taxon>Monopisthocotylea</taxon>
        <taxon>Dactylogyridea</taxon>
        <taxon>Ancyrocephalidae</taxon>
        <taxon>Cichlidogyrus</taxon>
    </lineage>
</organism>
<evidence type="ECO:0000256" key="1">
    <source>
        <dbReference type="ARBA" id="ARBA00004141"/>
    </source>
</evidence>
<protein>
    <recommendedName>
        <fullName evidence="6">Receptor expression-enhancing protein</fullName>
    </recommendedName>
</protein>
<keyword evidence="4 6" id="KW-1133">Transmembrane helix</keyword>
<sequence>MTNSLMDRLKLYRQILEQKLHEDNFVSSGFGKIESWLISLFVLNLVVGYGAHLLVMAVGILYPAYRSVKAIESQSKEDDTKWLTYWVVFAFIELTESIAFVVLYFVPFYNLMKCLFLLYCMAPIQNNGSQLMYQMFIQPFVMKHADQIDTVGGDISRYATDFMTKS</sequence>
<feature type="transmembrane region" description="Helical" evidence="6">
    <location>
        <begin position="36"/>
        <end position="62"/>
    </location>
</feature>
<dbReference type="PANTHER" id="PTHR12300:SF161">
    <property type="entry name" value="RECEPTOR EXPRESSION-ENHANCING PROTEIN"/>
    <property type="match status" value="1"/>
</dbReference>
<comment type="subcellular location">
    <subcellularLocation>
        <location evidence="1 6">Membrane</location>
        <topology evidence="1 6">Multi-pass membrane protein</topology>
    </subcellularLocation>
</comment>
<gene>
    <name evidence="7" type="primary">REEP5</name>
    <name evidence="7" type="ORF">Ciccas_006195</name>
</gene>
<evidence type="ECO:0000313" key="8">
    <source>
        <dbReference type="Proteomes" id="UP001626550"/>
    </source>
</evidence>
<dbReference type="InterPro" id="IPR004345">
    <property type="entry name" value="TB2_DP1_HVA22"/>
</dbReference>
<keyword evidence="5 6" id="KW-0472">Membrane</keyword>